<sequence>MSNCLLARSVYVVTSDICDYEVRRGLLLVSLTNPTVQGIQNLDNLPAVIDFLPLTQMVRLKITTVTKKLNFS</sequence>
<evidence type="ECO:0000313" key="1">
    <source>
        <dbReference type="EMBL" id="MFB2936941.1"/>
    </source>
</evidence>
<dbReference type="RefSeq" id="WP_413258436.1">
    <property type="nucleotide sequence ID" value="NZ_JBHFNS010000065.1"/>
</dbReference>
<keyword evidence="2" id="KW-1185">Reference proteome</keyword>
<dbReference type="EMBL" id="JBHFNS010000065">
    <property type="protein sequence ID" value="MFB2936941.1"/>
    <property type="molecule type" value="Genomic_DNA"/>
</dbReference>
<reference evidence="1 2" key="1">
    <citation type="submission" date="2024-09" db="EMBL/GenBank/DDBJ databases">
        <title>Floridaenema gen nov. (Aerosakkonemataceae, Aerosakkonematales ord. nov., Cyanobacteria) from benthic tropical and subtropical fresh waters, with the description of four new species.</title>
        <authorList>
            <person name="Moretto J.A."/>
            <person name="Berthold D.E."/>
            <person name="Lefler F.W."/>
            <person name="Huang I.-S."/>
            <person name="Laughinghouse H. IV."/>
        </authorList>
    </citation>
    <scope>NUCLEOTIDE SEQUENCE [LARGE SCALE GENOMIC DNA]</scope>
    <source>
        <strain evidence="1 2">BLCC-F154</strain>
    </source>
</reference>
<gene>
    <name evidence="1" type="ORF">ACE1B6_16960</name>
</gene>
<dbReference type="Proteomes" id="UP001576776">
    <property type="component" value="Unassembled WGS sequence"/>
</dbReference>
<protein>
    <submittedName>
        <fullName evidence="1">Uncharacterized protein</fullName>
    </submittedName>
</protein>
<proteinExistence type="predicted"/>
<name>A0ABV4YDN0_9CYAN</name>
<comment type="caution">
    <text evidence="1">The sequence shown here is derived from an EMBL/GenBank/DDBJ whole genome shotgun (WGS) entry which is preliminary data.</text>
</comment>
<evidence type="ECO:0000313" key="2">
    <source>
        <dbReference type="Proteomes" id="UP001576776"/>
    </source>
</evidence>
<organism evidence="1 2">
    <name type="scientific">Floridaenema fluviatile BLCC-F154</name>
    <dbReference type="NCBI Taxonomy" id="3153640"/>
    <lineage>
        <taxon>Bacteria</taxon>
        <taxon>Bacillati</taxon>
        <taxon>Cyanobacteriota</taxon>
        <taxon>Cyanophyceae</taxon>
        <taxon>Oscillatoriophycideae</taxon>
        <taxon>Aerosakkonematales</taxon>
        <taxon>Aerosakkonemataceae</taxon>
        <taxon>Floridanema</taxon>
        <taxon>Floridanema fluviatile</taxon>
    </lineage>
</organism>
<accession>A0ABV4YDN0</accession>